<name>A0ABR7GCV8_9FIRM</name>
<dbReference type="InterPro" id="IPR027304">
    <property type="entry name" value="Trigger_fact/SurA_dom_sf"/>
</dbReference>
<dbReference type="Pfam" id="PF05698">
    <property type="entry name" value="Trigger_C"/>
    <property type="match status" value="1"/>
</dbReference>
<feature type="chain" id="PRO_5045832697" description="peptidylprolyl isomerase" evidence="8">
    <location>
        <begin position="20"/>
        <end position="367"/>
    </location>
</feature>
<protein>
    <recommendedName>
        <fullName evidence="7">peptidylprolyl isomerase</fullName>
        <ecNumber evidence="7">5.2.1.8</ecNumber>
    </recommendedName>
</protein>
<evidence type="ECO:0000313" key="10">
    <source>
        <dbReference type="EMBL" id="MBC5684606.1"/>
    </source>
</evidence>
<dbReference type="InterPro" id="IPR037041">
    <property type="entry name" value="Trigger_fac_C_sf"/>
</dbReference>
<keyword evidence="5 7" id="KW-0413">Isomerase</keyword>
<keyword evidence="4 7" id="KW-0697">Rotamase</keyword>
<dbReference type="InterPro" id="IPR001179">
    <property type="entry name" value="PPIase_FKBP_dom"/>
</dbReference>
<evidence type="ECO:0000256" key="8">
    <source>
        <dbReference type="SAM" id="SignalP"/>
    </source>
</evidence>
<comment type="caution">
    <text evidence="10">The sequence shown here is derived from an EMBL/GenBank/DDBJ whole genome shotgun (WGS) entry which is preliminary data.</text>
</comment>
<dbReference type="Gene3D" id="3.10.50.40">
    <property type="match status" value="1"/>
</dbReference>
<dbReference type="Gene3D" id="1.10.3120.10">
    <property type="entry name" value="Trigger factor, C-terminal domain"/>
    <property type="match status" value="1"/>
</dbReference>
<dbReference type="PROSITE" id="PS50059">
    <property type="entry name" value="FKBP_PPIASE"/>
    <property type="match status" value="1"/>
</dbReference>
<evidence type="ECO:0000259" key="9">
    <source>
        <dbReference type="PROSITE" id="PS50059"/>
    </source>
</evidence>
<dbReference type="InterPro" id="IPR005215">
    <property type="entry name" value="Trig_fac"/>
</dbReference>
<evidence type="ECO:0000256" key="7">
    <source>
        <dbReference type="PROSITE-ProRule" id="PRU00277"/>
    </source>
</evidence>
<sequence>MKKKLVALTLAAVMTISMAGCGNTMSDEYVTINKYKGLEITEVEKTEVTDETVENTVKSYLTAAPLKTEITDRAAQDGDTVDIDFVGKVDGKAFDGGTASGASLKIGSGTYIGANGDYKGFEEQIIGHKKGDKFDIEVKFPDDYSESTLAGKVATFSITLNGIYEVSDDTEITDEWVKQNSDTAETVEEFKEEIRTKMKENNESTRQSQLQSEVLEALSEQVEVKKYPDGDIDKEYQAVEDYYTAYAQQYGMELADFLETYMNMTEDDFKKKAKEVAEESVKKKLACELLAKKKKLEPSDKEYEKKVEEYAEKAGYEDVDAFRKAYDEDTIRATILQEAVANYLLESSVQVEAASTDNSTDGSSSDK</sequence>
<keyword evidence="6" id="KW-0131">Cell cycle</keyword>
<proteinExistence type="predicted"/>
<dbReference type="Proteomes" id="UP000631576">
    <property type="component" value="Unassembled WGS sequence"/>
</dbReference>
<dbReference type="EC" id="5.2.1.8" evidence="7"/>
<organism evidence="10 11">
    <name type="scientific">Ruminococcus hominis</name>
    <dbReference type="NCBI Taxonomy" id="2763065"/>
    <lineage>
        <taxon>Bacteria</taxon>
        <taxon>Bacillati</taxon>
        <taxon>Bacillota</taxon>
        <taxon>Clostridia</taxon>
        <taxon>Eubacteriales</taxon>
        <taxon>Oscillospiraceae</taxon>
        <taxon>Ruminococcus</taxon>
    </lineage>
</organism>
<dbReference type="Pfam" id="PF00254">
    <property type="entry name" value="FKBP_C"/>
    <property type="match status" value="1"/>
</dbReference>
<accession>A0ABR7GCV8</accession>
<dbReference type="NCBIfam" id="TIGR00115">
    <property type="entry name" value="tig"/>
    <property type="match status" value="1"/>
</dbReference>
<dbReference type="SUPFAM" id="SSF54534">
    <property type="entry name" value="FKBP-like"/>
    <property type="match status" value="1"/>
</dbReference>
<keyword evidence="3" id="KW-0132">Cell division</keyword>
<dbReference type="InterPro" id="IPR008880">
    <property type="entry name" value="Trigger_fac_C"/>
</dbReference>
<gene>
    <name evidence="10" type="primary">tig</name>
    <name evidence="10" type="ORF">H8S40_13875</name>
</gene>
<evidence type="ECO:0000256" key="2">
    <source>
        <dbReference type="ARBA" id="ARBA00004496"/>
    </source>
</evidence>
<dbReference type="EMBL" id="JACOPE010000001">
    <property type="protein sequence ID" value="MBC5684606.1"/>
    <property type="molecule type" value="Genomic_DNA"/>
</dbReference>
<comment type="subcellular location">
    <subcellularLocation>
        <location evidence="2">Cytoplasm</location>
    </subcellularLocation>
</comment>
<dbReference type="SUPFAM" id="SSF109998">
    <property type="entry name" value="Triger factor/SurA peptide-binding domain-like"/>
    <property type="match status" value="1"/>
</dbReference>
<keyword evidence="8" id="KW-0732">Signal</keyword>
<keyword evidence="11" id="KW-1185">Reference proteome</keyword>
<evidence type="ECO:0000256" key="4">
    <source>
        <dbReference type="ARBA" id="ARBA00023110"/>
    </source>
</evidence>
<evidence type="ECO:0000256" key="3">
    <source>
        <dbReference type="ARBA" id="ARBA00022618"/>
    </source>
</evidence>
<dbReference type="PROSITE" id="PS51257">
    <property type="entry name" value="PROKAR_LIPOPROTEIN"/>
    <property type="match status" value="1"/>
</dbReference>
<feature type="signal peptide" evidence="8">
    <location>
        <begin position="1"/>
        <end position="19"/>
    </location>
</feature>
<evidence type="ECO:0000313" key="11">
    <source>
        <dbReference type="Proteomes" id="UP000631576"/>
    </source>
</evidence>
<feature type="domain" description="PPIase FKBP-type" evidence="9">
    <location>
        <begin position="78"/>
        <end position="169"/>
    </location>
</feature>
<evidence type="ECO:0000256" key="6">
    <source>
        <dbReference type="ARBA" id="ARBA00023306"/>
    </source>
</evidence>
<reference evidence="10 11" key="1">
    <citation type="submission" date="2020-08" db="EMBL/GenBank/DDBJ databases">
        <title>Genome public.</title>
        <authorList>
            <person name="Liu C."/>
            <person name="Sun Q."/>
        </authorList>
    </citation>
    <scope>NUCLEOTIDE SEQUENCE [LARGE SCALE GENOMIC DNA]</scope>
    <source>
        <strain evidence="10 11">NSJ-13</strain>
    </source>
</reference>
<evidence type="ECO:0000256" key="1">
    <source>
        <dbReference type="ARBA" id="ARBA00000971"/>
    </source>
</evidence>
<dbReference type="RefSeq" id="WP_186865437.1">
    <property type="nucleotide sequence ID" value="NZ_JACOPE010000001.1"/>
</dbReference>
<comment type="catalytic activity">
    <reaction evidence="1 7">
        <text>[protein]-peptidylproline (omega=180) = [protein]-peptidylproline (omega=0)</text>
        <dbReference type="Rhea" id="RHEA:16237"/>
        <dbReference type="Rhea" id="RHEA-COMP:10747"/>
        <dbReference type="Rhea" id="RHEA-COMP:10748"/>
        <dbReference type="ChEBI" id="CHEBI:83833"/>
        <dbReference type="ChEBI" id="CHEBI:83834"/>
        <dbReference type="EC" id="5.2.1.8"/>
    </reaction>
</comment>
<evidence type="ECO:0000256" key="5">
    <source>
        <dbReference type="ARBA" id="ARBA00023235"/>
    </source>
</evidence>
<dbReference type="InterPro" id="IPR046357">
    <property type="entry name" value="PPIase_dom_sf"/>
</dbReference>
<dbReference type="GO" id="GO:0003755">
    <property type="term" value="F:peptidyl-prolyl cis-trans isomerase activity"/>
    <property type="evidence" value="ECO:0007669"/>
    <property type="project" value="UniProtKB-EC"/>
</dbReference>